<dbReference type="Proteomes" id="UP001234297">
    <property type="component" value="Chromosome 5"/>
</dbReference>
<keyword evidence="2" id="KW-1185">Reference proteome</keyword>
<organism evidence="1 2">
    <name type="scientific">Persea americana</name>
    <name type="common">Avocado</name>
    <dbReference type="NCBI Taxonomy" id="3435"/>
    <lineage>
        <taxon>Eukaryota</taxon>
        <taxon>Viridiplantae</taxon>
        <taxon>Streptophyta</taxon>
        <taxon>Embryophyta</taxon>
        <taxon>Tracheophyta</taxon>
        <taxon>Spermatophyta</taxon>
        <taxon>Magnoliopsida</taxon>
        <taxon>Magnoliidae</taxon>
        <taxon>Laurales</taxon>
        <taxon>Lauraceae</taxon>
        <taxon>Persea</taxon>
    </lineage>
</organism>
<accession>A0ACC2M3P6</accession>
<proteinExistence type="predicted"/>
<evidence type="ECO:0000313" key="1">
    <source>
        <dbReference type="EMBL" id="KAJ8639951.1"/>
    </source>
</evidence>
<protein>
    <submittedName>
        <fullName evidence="1">Uncharacterized protein</fullName>
    </submittedName>
</protein>
<name>A0ACC2M3P6_PERAE</name>
<evidence type="ECO:0000313" key="2">
    <source>
        <dbReference type="Proteomes" id="UP001234297"/>
    </source>
</evidence>
<dbReference type="EMBL" id="CM056813">
    <property type="protein sequence ID" value="KAJ8639951.1"/>
    <property type="molecule type" value="Genomic_DNA"/>
</dbReference>
<comment type="caution">
    <text evidence="1">The sequence shown here is derived from an EMBL/GenBank/DDBJ whole genome shotgun (WGS) entry which is preliminary data.</text>
</comment>
<gene>
    <name evidence="1" type="ORF">MRB53_016645</name>
</gene>
<sequence>MNANGKNKEATPFHWTLLLLDKKQGQWMHYNSMRLREKDAIDHYFKDAEELKKYVENYSFVNIEETQPYNEPLLSMEGAPRQKQGS</sequence>
<reference evidence="1 2" key="1">
    <citation type="journal article" date="2022" name="Hortic Res">
        <title>A haplotype resolved chromosomal level avocado genome allows analysis of novel avocado genes.</title>
        <authorList>
            <person name="Nath O."/>
            <person name="Fletcher S.J."/>
            <person name="Hayward A."/>
            <person name="Shaw L.M."/>
            <person name="Masouleh A.K."/>
            <person name="Furtado A."/>
            <person name="Henry R.J."/>
            <person name="Mitter N."/>
        </authorList>
    </citation>
    <scope>NUCLEOTIDE SEQUENCE [LARGE SCALE GENOMIC DNA]</scope>
    <source>
        <strain evidence="2">cv. Hass</strain>
    </source>
</reference>